<comment type="caution">
    <text evidence="1">The sequence shown here is derived from an EMBL/GenBank/DDBJ whole genome shotgun (WGS) entry which is preliminary data.</text>
</comment>
<dbReference type="Gene3D" id="2.60.120.560">
    <property type="entry name" value="Exo-inulinase, domain 1"/>
    <property type="match status" value="1"/>
</dbReference>
<dbReference type="RefSeq" id="WP_377178889.1">
    <property type="nucleotide sequence ID" value="NZ_JBHUJB010000089.1"/>
</dbReference>
<evidence type="ECO:0000313" key="1">
    <source>
        <dbReference type="EMBL" id="MFD2160684.1"/>
    </source>
</evidence>
<gene>
    <name evidence="1" type="ORF">ACFSW8_17400</name>
</gene>
<keyword evidence="2" id="KW-1185">Reference proteome</keyword>
<proteinExistence type="predicted"/>
<sequence length="437" mass="48846">MNLPHSIYKISTSCLLALNCASLQAESRVHLTDDDRISGKLLKIDSEGNAHVQSPHSSAPLIVVSPTIESIDFDSPVAPLKDRDEQLELLNGDTLPCTFDSMDQDSVAITTWFSGDIQVPKNAIQSILFKALPKIYSGPDASDSWDWNHNWKVLPKQILCNGKGEISKNFDTPQNFILDCQVHWQSERPRFRITFCADAAELSKVQDSYFLEFNSNNLLLVRASSTQARATLGEYPIKLRDREHNHLSIGIRVNRQLRSIELLLDGEKINSYFDPSFNIPSGSFVNIESNLQNANESLMLSHLEVSKWNGAPHDDRDRPRKELDHDLIVTSSGDRYSGNILSKKPKSDAINFSNAYDPTPFPVPTEQLQSIHFSNQLFSLLESPASYTLSLQGGGTLSVSQLTFSNDKVQAVHPILGTLTLKPQSLKQLRTIQHSHD</sequence>
<protein>
    <recommendedName>
        <fullName evidence="3">LamG domain-containing protein</fullName>
    </recommendedName>
</protein>
<evidence type="ECO:0008006" key="3">
    <source>
        <dbReference type="Google" id="ProtNLM"/>
    </source>
</evidence>
<dbReference type="Proteomes" id="UP001597389">
    <property type="component" value="Unassembled WGS sequence"/>
</dbReference>
<name>A0ABW4ZFA3_9BACT</name>
<evidence type="ECO:0000313" key="2">
    <source>
        <dbReference type="Proteomes" id="UP001597389"/>
    </source>
</evidence>
<accession>A0ABW4ZFA3</accession>
<reference evidence="2" key="1">
    <citation type="journal article" date="2019" name="Int. J. Syst. Evol. Microbiol.">
        <title>The Global Catalogue of Microorganisms (GCM) 10K type strain sequencing project: providing services to taxonomists for standard genome sequencing and annotation.</title>
        <authorList>
            <consortium name="The Broad Institute Genomics Platform"/>
            <consortium name="The Broad Institute Genome Sequencing Center for Infectious Disease"/>
            <person name="Wu L."/>
            <person name="Ma J."/>
        </authorList>
    </citation>
    <scope>NUCLEOTIDE SEQUENCE [LARGE SCALE GENOMIC DNA]</scope>
    <source>
        <strain evidence="2">CCUG 57942</strain>
    </source>
</reference>
<dbReference type="EMBL" id="JBHUJB010000089">
    <property type="protein sequence ID" value="MFD2160684.1"/>
    <property type="molecule type" value="Genomic_DNA"/>
</dbReference>
<organism evidence="1 2">
    <name type="scientific">Rubritalea tangerina</name>
    <dbReference type="NCBI Taxonomy" id="430798"/>
    <lineage>
        <taxon>Bacteria</taxon>
        <taxon>Pseudomonadati</taxon>
        <taxon>Verrucomicrobiota</taxon>
        <taxon>Verrucomicrobiia</taxon>
        <taxon>Verrucomicrobiales</taxon>
        <taxon>Rubritaleaceae</taxon>
        <taxon>Rubritalea</taxon>
    </lineage>
</organism>